<evidence type="ECO:0000256" key="2">
    <source>
        <dbReference type="SAM" id="Coils"/>
    </source>
</evidence>
<feature type="domain" description="YbhG-like alpha-helical hairpin" evidence="4">
    <location>
        <begin position="130"/>
        <end position="204"/>
    </location>
</feature>
<dbReference type="InterPro" id="IPR058792">
    <property type="entry name" value="Beta-barrel_RND_2"/>
</dbReference>
<dbReference type="PANTHER" id="PTHR30469">
    <property type="entry name" value="MULTIDRUG RESISTANCE PROTEIN MDTA"/>
    <property type="match status" value="1"/>
</dbReference>
<dbReference type="Proteomes" id="UP001139410">
    <property type="component" value="Unassembled WGS sequence"/>
</dbReference>
<dbReference type="Pfam" id="PF25881">
    <property type="entry name" value="HH_YBHG"/>
    <property type="match status" value="1"/>
</dbReference>
<keyword evidence="8" id="KW-1185">Reference proteome</keyword>
<reference evidence="7" key="1">
    <citation type="submission" date="2022-01" db="EMBL/GenBank/DDBJ databases">
        <authorList>
            <person name="Jo J.-H."/>
            <person name="Im W.-T."/>
        </authorList>
    </citation>
    <scope>NUCLEOTIDE SEQUENCE</scope>
    <source>
        <strain evidence="7">G124</strain>
    </source>
</reference>
<dbReference type="EMBL" id="JAKFGM010000002">
    <property type="protein sequence ID" value="MCF2515337.1"/>
    <property type="molecule type" value="Genomic_DNA"/>
</dbReference>
<proteinExistence type="inferred from homology"/>
<keyword evidence="2" id="KW-0175">Coiled coil</keyword>
<dbReference type="RefSeq" id="WP_235067991.1">
    <property type="nucleotide sequence ID" value="NZ_JAKFGM010000002.1"/>
</dbReference>
<keyword evidence="3" id="KW-0472">Membrane</keyword>
<dbReference type="NCBIfam" id="TIGR01730">
    <property type="entry name" value="RND_mfp"/>
    <property type="match status" value="1"/>
</dbReference>
<evidence type="ECO:0000259" key="4">
    <source>
        <dbReference type="Pfam" id="PF25881"/>
    </source>
</evidence>
<organism evidence="7 8">
    <name type="scientific">Sphingomonas cremea</name>
    <dbReference type="NCBI Taxonomy" id="2904799"/>
    <lineage>
        <taxon>Bacteria</taxon>
        <taxon>Pseudomonadati</taxon>
        <taxon>Pseudomonadota</taxon>
        <taxon>Alphaproteobacteria</taxon>
        <taxon>Sphingomonadales</taxon>
        <taxon>Sphingomonadaceae</taxon>
        <taxon>Sphingomonas</taxon>
    </lineage>
</organism>
<dbReference type="Gene3D" id="2.40.50.100">
    <property type="match status" value="1"/>
</dbReference>
<feature type="transmembrane region" description="Helical" evidence="3">
    <location>
        <begin position="25"/>
        <end position="43"/>
    </location>
</feature>
<accession>A0A9X1QNF4</accession>
<keyword evidence="3" id="KW-0812">Transmembrane</keyword>
<evidence type="ECO:0000256" key="1">
    <source>
        <dbReference type="ARBA" id="ARBA00009477"/>
    </source>
</evidence>
<keyword evidence="3" id="KW-1133">Transmembrane helix</keyword>
<dbReference type="GO" id="GO:0015562">
    <property type="term" value="F:efflux transmembrane transporter activity"/>
    <property type="evidence" value="ECO:0007669"/>
    <property type="project" value="TreeGrafter"/>
</dbReference>
<comment type="similarity">
    <text evidence="1">Belongs to the membrane fusion protein (MFP) (TC 8.A.1) family.</text>
</comment>
<dbReference type="Pfam" id="PF25954">
    <property type="entry name" value="Beta-barrel_RND_2"/>
    <property type="match status" value="1"/>
</dbReference>
<gene>
    <name evidence="7" type="ORF">LVY65_09710</name>
</gene>
<evidence type="ECO:0000259" key="5">
    <source>
        <dbReference type="Pfam" id="PF25954"/>
    </source>
</evidence>
<dbReference type="InterPro" id="IPR059052">
    <property type="entry name" value="HH_YbhG-like"/>
</dbReference>
<dbReference type="Gene3D" id="2.40.30.170">
    <property type="match status" value="1"/>
</dbReference>
<dbReference type="InterPro" id="IPR006143">
    <property type="entry name" value="RND_pump_MFP"/>
</dbReference>
<comment type="caution">
    <text evidence="7">The sequence shown here is derived from an EMBL/GenBank/DDBJ whole genome shotgun (WGS) entry which is preliminary data.</text>
</comment>
<dbReference type="Gene3D" id="2.40.420.20">
    <property type="match status" value="1"/>
</dbReference>
<evidence type="ECO:0000259" key="6">
    <source>
        <dbReference type="Pfam" id="PF25989"/>
    </source>
</evidence>
<evidence type="ECO:0000256" key="3">
    <source>
        <dbReference type="SAM" id="Phobius"/>
    </source>
</evidence>
<dbReference type="GO" id="GO:1990281">
    <property type="term" value="C:efflux pump complex"/>
    <property type="evidence" value="ECO:0007669"/>
    <property type="project" value="TreeGrafter"/>
</dbReference>
<evidence type="ECO:0000313" key="7">
    <source>
        <dbReference type="EMBL" id="MCF2515337.1"/>
    </source>
</evidence>
<dbReference type="AlphaFoldDB" id="A0A9X1QNF4"/>
<dbReference type="Pfam" id="PF25989">
    <property type="entry name" value="YknX_C"/>
    <property type="match status" value="1"/>
</dbReference>
<feature type="coiled-coil region" evidence="2">
    <location>
        <begin position="134"/>
        <end position="199"/>
    </location>
</feature>
<feature type="domain" description="YknX-like C-terminal permuted SH3-like" evidence="6">
    <location>
        <begin position="321"/>
        <end position="386"/>
    </location>
</feature>
<evidence type="ECO:0000313" key="8">
    <source>
        <dbReference type="Proteomes" id="UP001139410"/>
    </source>
</evidence>
<feature type="domain" description="CusB-like beta-barrel" evidence="5">
    <location>
        <begin position="243"/>
        <end position="313"/>
    </location>
</feature>
<name>A0A9X1QNF4_9SPHN</name>
<dbReference type="InterPro" id="IPR058637">
    <property type="entry name" value="YknX-like_C"/>
</dbReference>
<dbReference type="PANTHER" id="PTHR30469:SF15">
    <property type="entry name" value="HLYD FAMILY OF SECRETION PROTEINS"/>
    <property type="match status" value="1"/>
</dbReference>
<protein>
    <submittedName>
        <fullName evidence="7">Efflux RND transporter periplasmic adaptor subunit</fullName>
    </submittedName>
</protein>
<dbReference type="Gene3D" id="1.10.287.470">
    <property type="entry name" value="Helix hairpin bin"/>
    <property type="match status" value="1"/>
</dbReference>
<sequence>MNRETTFASSDTLVVVDRSRRRRNIIIAAVAVLAAALIAFFMLSGGSKDEAGGPSATAPGGRGQIPTVSVVVPGRSQVARIITASGALAALRDQPVGVAGEGGMVRAVLVDAGAWVRQGQTLASVDRSVQAQNAAQLAAQVQVARADAALAQNEYERSQALVGRGFVSKADLDRKKAARDAANARIRVAEANLNSMRAQIGRLDIRAPKSGLILSRNVEVGQVVSAGSGALFRLAEGGEMEMRAQMSQQDLAFIRQGMPASVTPIGTDRSFAGRVWQVSPVIDPQSRQGEVRITVPYDPAIRPGGFAEAKIEAGATTAPLLPQSAVLSDEKGNYVYIIDGKNQVVRRNVKIGTVDDQGVTIAEGLSGQESVVLSAGPFLNEGQKVAPKRQAAR</sequence>
<dbReference type="SUPFAM" id="SSF111369">
    <property type="entry name" value="HlyD-like secretion proteins"/>
    <property type="match status" value="1"/>
</dbReference>